<proteinExistence type="predicted"/>
<dbReference type="InterPro" id="IPR001633">
    <property type="entry name" value="EAL_dom"/>
</dbReference>
<dbReference type="SMART" id="SM00052">
    <property type="entry name" value="EAL"/>
    <property type="match status" value="1"/>
</dbReference>
<gene>
    <name evidence="4" type="ORF">F506_15270</name>
</gene>
<dbReference type="PROSITE" id="PS50110">
    <property type="entry name" value="RESPONSE_REGULATORY"/>
    <property type="match status" value="1"/>
</dbReference>
<evidence type="ECO:0000256" key="1">
    <source>
        <dbReference type="PROSITE-ProRule" id="PRU00169"/>
    </source>
</evidence>
<dbReference type="Pfam" id="PF00072">
    <property type="entry name" value="Response_reg"/>
    <property type="match status" value="1"/>
</dbReference>
<reference evidence="5" key="1">
    <citation type="journal article" date="2015" name="Genome Announc.">
        <title>Complete Genome Sequence of Herbaspirillum hiltneri N3 (DSM 17495), Isolated from Surface-Sterilized Wheat Roots.</title>
        <authorList>
            <person name="Guizelini D."/>
            <person name="Saizaki P.M."/>
            <person name="Coimbra N.A."/>
            <person name="Weiss V.A."/>
            <person name="Faoro H."/>
            <person name="Sfeir M.Z."/>
            <person name="Baura V.A."/>
            <person name="Monteiro R.A."/>
            <person name="Chubatsu L.S."/>
            <person name="Souza E.M."/>
            <person name="Cruz L.M."/>
            <person name="Pedrosa F.O."/>
            <person name="Raittz R.T."/>
            <person name="Marchaukoski J.N."/>
            <person name="Steffens M.B."/>
        </authorList>
    </citation>
    <scope>NUCLEOTIDE SEQUENCE [LARGE SCALE GENOMIC DNA]</scope>
    <source>
        <strain evidence="5">N3</strain>
    </source>
</reference>
<keyword evidence="1" id="KW-0597">Phosphoprotein</keyword>
<dbReference type="Gene3D" id="3.40.50.2300">
    <property type="match status" value="1"/>
</dbReference>
<dbReference type="CDD" id="cd17546">
    <property type="entry name" value="REC_hyHK_CKI1_RcsC-like"/>
    <property type="match status" value="1"/>
</dbReference>
<dbReference type="InterPro" id="IPR035919">
    <property type="entry name" value="EAL_sf"/>
</dbReference>
<dbReference type="PANTHER" id="PTHR33121">
    <property type="entry name" value="CYCLIC DI-GMP PHOSPHODIESTERASE PDEF"/>
    <property type="match status" value="1"/>
</dbReference>
<organism evidence="4 5">
    <name type="scientific">Herbaspirillum hiltneri N3</name>
    <dbReference type="NCBI Taxonomy" id="1262470"/>
    <lineage>
        <taxon>Bacteria</taxon>
        <taxon>Pseudomonadati</taxon>
        <taxon>Pseudomonadota</taxon>
        <taxon>Betaproteobacteria</taxon>
        <taxon>Burkholderiales</taxon>
        <taxon>Oxalobacteraceae</taxon>
        <taxon>Herbaspirillum</taxon>
    </lineage>
</organism>
<feature type="modified residue" description="4-aspartylphosphate" evidence="1">
    <location>
        <position position="58"/>
    </location>
</feature>
<keyword evidence="5" id="KW-1185">Reference proteome</keyword>
<evidence type="ECO:0000259" key="3">
    <source>
        <dbReference type="PROSITE" id="PS50883"/>
    </source>
</evidence>
<protein>
    <submittedName>
        <fullName evidence="4">Diguanylate phosphodiesterase</fullName>
    </submittedName>
</protein>
<dbReference type="InterPro" id="IPR050706">
    <property type="entry name" value="Cyclic-di-GMP_PDE-like"/>
</dbReference>
<feature type="domain" description="Response regulatory" evidence="2">
    <location>
        <begin position="8"/>
        <end position="133"/>
    </location>
</feature>
<sequence length="418" mass="46110">MKTVADLSVLVVEDEPLQKKFAVEKLRELGCVNVIDAADGMEAMARLSERHIDLVFCDIGMPNMDGSQFVLAHDRSVQSAGKELPMLVWMSVHGEDVRESHLQLAYSAGFPFVEAISKPLSVPALQTVLAAALTMMNAIKPSSAKSGKTTPAPGDGAIGDDDILRAICDTSEFEVWYQPQVSLETRAIVGADAMVRWSHPKFSYLMPEQFMTLIERQGLGLMLFYRTVNHVLKTQQKLAHIGCSIPICIKASASTLETPEIADYLYERSQRYGIASHLITVGISEEEPSQHALKLAASLNRLRLCGFGLSIDDFGSGISTMKLLSQMPFTEIRIDRHFVRQFLRQPQCRVIVESIIGIAKRLKLIVTAEGIENARQMEILAAMGCGRGQGYIVVPMRQEDFLNKVGANQLFNNGLINA</sequence>
<dbReference type="SUPFAM" id="SSF141868">
    <property type="entry name" value="EAL domain-like"/>
    <property type="match status" value="1"/>
</dbReference>
<dbReference type="Gene3D" id="3.20.20.450">
    <property type="entry name" value="EAL domain"/>
    <property type="match status" value="1"/>
</dbReference>
<dbReference type="Pfam" id="PF00563">
    <property type="entry name" value="EAL"/>
    <property type="match status" value="1"/>
</dbReference>
<feature type="domain" description="EAL" evidence="3">
    <location>
        <begin position="156"/>
        <end position="410"/>
    </location>
</feature>
<dbReference type="SUPFAM" id="SSF52172">
    <property type="entry name" value="CheY-like"/>
    <property type="match status" value="1"/>
</dbReference>
<evidence type="ECO:0000259" key="2">
    <source>
        <dbReference type="PROSITE" id="PS50110"/>
    </source>
</evidence>
<dbReference type="CDD" id="cd01948">
    <property type="entry name" value="EAL"/>
    <property type="match status" value="1"/>
</dbReference>
<dbReference type="SMART" id="SM00448">
    <property type="entry name" value="REC"/>
    <property type="match status" value="1"/>
</dbReference>
<dbReference type="PANTHER" id="PTHR33121:SF70">
    <property type="entry name" value="SIGNALING PROTEIN YKOW"/>
    <property type="match status" value="1"/>
</dbReference>
<dbReference type="Proteomes" id="UP000063429">
    <property type="component" value="Chromosome"/>
</dbReference>
<dbReference type="PROSITE" id="PS50883">
    <property type="entry name" value="EAL"/>
    <property type="match status" value="1"/>
</dbReference>
<dbReference type="InterPro" id="IPR001789">
    <property type="entry name" value="Sig_transdc_resp-reg_receiver"/>
</dbReference>
<dbReference type="EMBL" id="CP011409">
    <property type="protein sequence ID" value="AKZ63845.1"/>
    <property type="molecule type" value="Genomic_DNA"/>
</dbReference>
<accession>A0ABM5V2S3</accession>
<name>A0ABM5V2S3_9BURK</name>
<evidence type="ECO:0000313" key="5">
    <source>
        <dbReference type="Proteomes" id="UP000063429"/>
    </source>
</evidence>
<evidence type="ECO:0000313" key="4">
    <source>
        <dbReference type="EMBL" id="AKZ63845.1"/>
    </source>
</evidence>
<dbReference type="InterPro" id="IPR011006">
    <property type="entry name" value="CheY-like_superfamily"/>
</dbReference>